<dbReference type="Proteomes" id="UP000535501">
    <property type="component" value="Unassembled WGS sequence"/>
</dbReference>
<dbReference type="SUPFAM" id="SSF48452">
    <property type="entry name" value="TPR-like"/>
    <property type="match status" value="2"/>
</dbReference>
<organism evidence="3 4">
    <name type="scientific">Pseudorhizobium flavum</name>
    <dbReference type="NCBI Taxonomy" id="1335061"/>
    <lineage>
        <taxon>Bacteria</taxon>
        <taxon>Pseudomonadati</taxon>
        <taxon>Pseudomonadota</taxon>
        <taxon>Alphaproteobacteria</taxon>
        <taxon>Hyphomicrobiales</taxon>
        <taxon>Rhizobiaceae</taxon>
        <taxon>Rhizobium/Agrobacterium group</taxon>
        <taxon>Pseudorhizobium</taxon>
    </lineage>
</organism>
<dbReference type="AlphaFoldDB" id="A0A7X0DD79"/>
<sequence>MSLKLPILMVSAAVSAGLFVTQSSDTSLPLSWLASEVADVSNGPTVPQLVADEGGDPAALDVVARDILALRQRPPKTERVNQPAPIVPFELSQLLPDSAAQTTGRTDTSSDEPPVEVDETALRYFAAQGDTARLAAEIARLRQLYPNWTPPADPLAVPQNTDKQLDTMWQLYAEGRYAEVRKAIAERQAAESDWQPPADLLERLALAEGRARLINASELKQYERVIEVGAANPPLLNCTEIDVLWRVAEAFAKTDRPQRAVDAYNYILTNCTDPAERLATVQKAADALPYARVQPLLALEKSSENGAGEFDSIRDDLARRFVAQANEELSLKIAPEYVERLKTSASANGPASDALLLGWYYLRRDNADEAAVWFRRASEREDNAEAAQGLALALLEQGKPGEAETVLYTWRDASEDATATYLAATANVLAIDPPPRIEENILTRMAETVIAERYAPSAQQFGWYARAFDQPQTAAQWFETALNWAPEDEPSAYGLALTRLQLNDRVGFAELQRKWTDKSARIADLARGRTREGDGTPAAASQSDQRTTEERSVQQSPRVAARTAPPSLESGQPAPPARATTLVTTVRRSSCSSPIQASRLSPGAALQRGWCLMDLNRPLEAAESFGVAVSSSDRNISEDAAYGQSLAYLRLGLTDRAAVAATKAPMRAVRARELQASILADRAIQAFQSDRYRETLLYLDQRAQVQQEPVDLMVLRAYSYMNLNRPHDALRLFEAAAATGNRDASRGLADAKAAVGLN</sequence>
<dbReference type="Gene3D" id="1.25.40.10">
    <property type="entry name" value="Tetratricopeptide repeat domain"/>
    <property type="match status" value="2"/>
</dbReference>
<evidence type="ECO:0000313" key="3">
    <source>
        <dbReference type="EMBL" id="MBB6180557.1"/>
    </source>
</evidence>
<evidence type="ECO:0000313" key="4">
    <source>
        <dbReference type="Proteomes" id="UP000535501"/>
    </source>
</evidence>
<dbReference type="EMBL" id="JACHEJ010000005">
    <property type="protein sequence ID" value="MBB6180557.1"/>
    <property type="molecule type" value="Genomic_DNA"/>
</dbReference>
<evidence type="ECO:0000256" key="1">
    <source>
        <dbReference type="SAM" id="MobiDB-lite"/>
    </source>
</evidence>
<gene>
    <name evidence="3" type="ORF">HNQ75_002536</name>
</gene>
<dbReference type="RefSeq" id="WP_077548600.1">
    <property type="nucleotide sequence ID" value="NZ_JACHEJ010000005.1"/>
</dbReference>
<dbReference type="InterPro" id="IPR011990">
    <property type="entry name" value="TPR-like_helical_dom_sf"/>
</dbReference>
<accession>A0A7X0DD79</accession>
<reference evidence="3 4" key="1">
    <citation type="submission" date="2020-08" db="EMBL/GenBank/DDBJ databases">
        <title>Genomic Encyclopedia of Type Strains, Phase IV (KMG-IV): sequencing the most valuable type-strain genomes for metagenomic binning, comparative biology and taxonomic classification.</title>
        <authorList>
            <person name="Goeker M."/>
        </authorList>
    </citation>
    <scope>NUCLEOTIDE SEQUENCE [LARGE SCALE GENOMIC DNA]</scope>
    <source>
        <strain evidence="3 4">DSM 102134</strain>
    </source>
</reference>
<comment type="caution">
    <text evidence="3">The sequence shown here is derived from an EMBL/GenBank/DDBJ whole genome shotgun (WGS) entry which is preliminary data.</text>
</comment>
<protein>
    <submittedName>
        <fullName evidence="3">Tetratricopeptide (TPR) repeat protein</fullName>
    </submittedName>
</protein>
<proteinExistence type="predicted"/>
<feature type="chain" id="PRO_5030669770" evidence="2">
    <location>
        <begin position="17"/>
        <end position="758"/>
    </location>
</feature>
<feature type="signal peptide" evidence="2">
    <location>
        <begin position="1"/>
        <end position="16"/>
    </location>
</feature>
<name>A0A7X0DD79_9HYPH</name>
<keyword evidence="4" id="KW-1185">Reference proteome</keyword>
<feature type="region of interest" description="Disordered" evidence="1">
    <location>
        <begin position="526"/>
        <end position="580"/>
    </location>
</feature>
<evidence type="ECO:0000256" key="2">
    <source>
        <dbReference type="SAM" id="SignalP"/>
    </source>
</evidence>
<keyword evidence="2" id="KW-0732">Signal</keyword>